<protein>
    <submittedName>
        <fullName evidence="1">Uncharacterized protein</fullName>
    </submittedName>
</protein>
<accession>A0ABD2AHV3</accession>
<comment type="caution">
    <text evidence="1">The sequence shown here is derived from an EMBL/GenBank/DDBJ whole genome shotgun (WGS) entry which is preliminary data.</text>
</comment>
<evidence type="ECO:0000313" key="1">
    <source>
        <dbReference type="EMBL" id="KAL2719976.1"/>
    </source>
</evidence>
<proteinExistence type="predicted"/>
<reference evidence="1 2" key="1">
    <citation type="journal article" date="2024" name="Ann. Entomol. Soc. Am.">
        <title>Genomic analyses of the southern and eastern yellowjacket wasps (Hymenoptera: Vespidae) reveal evolutionary signatures of social life.</title>
        <authorList>
            <person name="Catto M.A."/>
            <person name="Caine P.B."/>
            <person name="Orr S.E."/>
            <person name="Hunt B.G."/>
            <person name="Goodisman M.A.D."/>
        </authorList>
    </citation>
    <scope>NUCLEOTIDE SEQUENCE [LARGE SCALE GENOMIC DNA]</scope>
    <source>
        <strain evidence="1">232</strain>
        <tissue evidence="1">Head and thorax</tissue>
    </source>
</reference>
<dbReference type="EMBL" id="JAYRBN010000117">
    <property type="protein sequence ID" value="KAL2719976.1"/>
    <property type="molecule type" value="Genomic_DNA"/>
</dbReference>
<sequence length="68" mass="7674">MIKSACTIKGFTILRDDSVSQGTLLNYAPNIQFTLTSPRHRYTIIWRFGPINLLVCSNSLVNDRSEVS</sequence>
<dbReference type="AlphaFoldDB" id="A0ABD2AHV3"/>
<evidence type="ECO:0000313" key="2">
    <source>
        <dbReference type="Proteomes" id="UP001607303"/>
    </source>
</evidence>
<name>A0ABD2AHV3_VESMC</name>
<keyword evidence="2" id="KW-1185">Reference proteome</keyword>
<gene>
    <name evidence="1" type="ORF">V1477_021123</name>
</gene>
<organism evidence="1 2">
    <name type="scientific">Vespula maculifrons</name>
    <name type="common">Eastern yellow jacket</name>
    <name type="synonym">Wasp</name>
    <dbReference type="NCBI Taxonomy" id="7453"/>
    <lineage>
        <taxon>Eukaryota</taxon>
        <taxon>Metazoa</taxon>
        <taxon>Ecdysozoa</taxon>
        <taxon>Arthropoda</taxon>
        <taxon>Hexapoda</taxon>
        <taxon>Insecta</taxon>
        <taxon>Pterygota</taxon>
        <taxon>Neoptera</taxon>
        <taxon>Endopterygota</taxon>
        <taxon>Hymenoptera</taxon>
        <taxon>Apocrita</taxon>
        <taxon>Aculeata</taxon>
        <taxon>Vespoidea</taxon>
        <taxon>Vespidae</taxon>
        <taxon>Vespinae</taxon>
        <taxon>Vespula</taxon>
    </lineage>
</organism>
<dbReference type="Proteomes" id="UP001607303">
    <property type="component" value="Unassembled WGS sequence"/>
</dbReference>